<accession>A0A818RZ40</accession>
<reference evidence="2" key="1">
    <citation type="submission" date="2021-02" db="EMBL/GenBank/DDBJ databases">
        <authorList>
            <person name="Nowell W R."/>
        </authorList>
    </citation>
    <scope>NUCLEOTIDE SEQUENCE</scope>
</reference>
<name>A0A818RZ40_9BILA</name>
<dbReference type="Proteomes" id="UP000663865">
    <property type="component" value="Unassembled WGS sequence"/>
</dbReference>
<gene>
    <name evidence="2" type="ORF">KIK155_LOCUS24241</name>
</gene>
<comment type="caution">
    <text evidence="2">The sequence shown here is derived from an EMBL/GenBank/DDBJ whole genome shotgun (WGS) entry which is preliminary data.</text>
</comment>
<dbReference type="AlphaFoldDB" id="A0A818RZ40"/>
<feature type="domain" description="Endonuclease/exonuclease/phosphatase" evidence="1">
    <location>
        <begin position="198"/>
        <end position="264"/>
    </location>
</feature>
<dbReference type="EMBL" id="CAJNYV010004299">
    <property type="protein sequence ID" value="CAF3664287.1"/>
    <property type="molecule type" value="Genomic_DNA"/>
</dbReference>
<dbReference type="InterPro" id="IPR005135">
    <property type="entry name" value="Endo/exonuclease/phosphatase"/>
</dbReference>
<evidence type="ECO:0000313" key="3">
    <source>
        <dbReference type="Proteomes" id="UP000663865"/>
    </source>
</evidence>
<dbReference type="PANTHER" id="PTHR33273">
    <property type="entry name" value="DOMAIN-CONTAINING PROTEIN, PUTATIVE-RELATED"/>
    <property type="match status" value="1"/>
</dbReference>
<evidence type="ECO:0000259" key="1">
    <source>
        <dbReference type="Pfam" id="PF14529"/>
    </source>
</evidence>
<dbReference type="Pfam" id="PF14529">
    <property type="entry name" value="Exo_endo_phos_2"/>
    <property type="match status" value="1"/>
</dbReference>
<sequence length="274" mass="31224">MKIEKEDVEATKTIEQQNIQFQKILDVANQLIQQQNHMLEQFTKVVNETSSIVQNVVHSQDETKNSNGHKEIINSLIQTCQSSLEQFKILNQQHNLKYFQIISQMMNCRNDENNMTQNAIIHDVIKGGLWKSPNYIWLTPPSTNYLGGVAILYHRSLKCMVAAKELNFLMIEMGLNPDPIPVGVVYIPSGSLPPFHLFAKCSNNPLFIFGDFNAKHIRWNCATNNMNGNHLVSWLEKIGNEIIIRSKPTSSRSTGVIDFGITHDTNDWKSEVLD</sequence>
<dbReference type="InterPro" id="IPR036691">
    <property type="entry name" value="Endo/exonu/phosph_ase_sf"/>
</dbReference>
<dbReference type="GO" id="GO:0003824">
    <property type="term" value="F:catalytic activity"/>
    <property type="evidence" value="ECO:0007669"/>
    <property type="project" value="InterPro"/>
</dbReference>
<protein>
    <recommendedName>
        <fullName evidence="1">Endonuclease/exonuclease/phosphatase domain-containing protein</fullName>
    </recommendedName>
</protein>
<dbReference type="PANTHER" id="PTHR33273:SF4">
    <property type="entry name" value="ENDONUCLEASE_EXONUCLEASE_PHOSPHATASE DOMAIN-CONTAINING PROTEIN"/>
    <property type="match status" value="1"/>
</dbReference>
<dbReference type="SUPFAM" id="SSF56219">
    <property type="entry name" value="DNase I-like"/>
    <property type="match status" value="1"/>
</dbReference>
<organism evidence="2 3">
    <name type="scientific">Rotaria socialis</name>
    <dbReference type="NCBI Taxonomy" id="392032"/>
    <lineage>
        <taxon>Eukaryota</taxon>
        <taxon>Metazoa</taxon>
        <taxon>Spiralia</taxon>
        <taxon>Gnathifera</taxon>
        <taxon>Rotifera</taxon>
        <taxon>Eurotatoria</taxon>
        <taxon>Bdelloidea</taxon>
        <taxon>Philodinida</taxon>
        <taxon>Philodinidae</taxon>
        <taxon>Rotaria</taxon>
    </lineage>
</organism>
<dbReference type="Gene3D" id="3.60.10.10">
    <property type="entry name" value="Endonuclease/exonuclease/phosphatase"/>
    <property type="match status" value="1"/>
</dbReference>
<proteinExistence type="predicted"/>
<evidence type="ECO:0000313" key="2">
    <source>
        <dbReference type="EMBL" id="CAF3664287.1"/>
    </source>
</evidence>